<feature type="chain" id="PRO_5004000059" evidence="7">
    <location>
        <begin position="23"/>
        <end position="229"/>
    </location>
</feature>
<dbReference type="GO" id="GO:0019370">
    <property type="term" value="P:leukotriene biosynthetic process"/>
    <property type="evidence" value="ECO:0007669"/>
    <property type="project" value="TreeGrafter"/>
</dbReference>
<evidence type="ECO:0000256" key="3">
    <source>
        <dbReference type="ARBA" id="ARBA00022989"/>
    </source>
</evidence>
<evidence type="ECO:0000256" key="5">
    <source>
        <dbReference type="SAM" id="MobiDB-lite"/>
    </source>
</evidence>
<reference evidence="9" key="2">
    <citation type="journal article" date="2013" name="Nat. Commun.">
        <title>Genome of the Chinese tree shrew.</title>
        <authorList>
            <person name="Fan Y."/>
            <person name="Huang Z.Y."/>
            <person name="Cao C.C."/>
            <person name="Chen C.S."/>
            <person name="Chen Y.X."/>
            <person name="Fan D.D."/>
            <person name="He J."/>
            <person name="Hou H.L."/>
            <person name="Hu L."/>
            <person name="Hu X.T."/>
            <person name="Jiang X.T."/>
            <person name="Lai R."/>
            <person name="Lang Y.S."/>
            <person name="Liang B."/>
            <person name="Liao S.G."/>
            <person name="Mu D."/>
            <person name="Ma Y.Y."/>
            <person name="Niu Y.Y."/>
            <person name="Sun X.Q."/>
            <person name="Xia J.Q."/>
            <person name="Xiao J."/>
            <person name="Xiong Z.Q."/>
            <person name="Xu L."/>
            <person name="Yang L."/>
            <person name="Zhang Y."/>
            <person name="Zhao W."/>
            <person name="Zhao X.D."/>
            <person name="Zheng Y.T."/>
            <person name="Zhou J.M."/>
            <person name="Zhu Y.B."/>
            <person name="Zhang G.J."/>
            <person name="Wang J."/>
            <person name="Yao Y.G."/>
        </authorList>
    </citation>
    <scope>NUCLEOTIDE SEQUENCE [LARGE SCALE GENOMIC DNA]</scope>
</reference>
<dbReference type="GO" id="GO:0005635">
    <property type="term" value="C:nuclear envelope"/>
    <property type="evidence" value="ECO:0007669"/>
    <property type="project" value="TreeGrafter"/>
</dbReference>
<organism evidence="8 9">
    <name type="scientific">Tupaia chinensis</name>
    <name type="common">Chinese tree shrew</name>
    <name type="synonym">Tupaia belangeri chinensis</name>
    <dbReference type="NCBI Taxonomy" id="246437"/>
    <lineage>
        <taxon>Eukaryota</taxon>
        <taxon>Metazoa</taxon>
        <taxon>Chordata</taxon>
        <taxon>Craniata</taxon>
        <taxon>Vertebrata</taxon>
        <taxon>Euteleostomi</taxon>
        <taxon>Mammalia</taxon>
        <taxon>Eutheria</taxon>
        <taxon>Euarchontoglires</taxon>
        <taxon>Scandentia</taxon>
        <taxon>Tupaiidae</taxon>
        <taxon>Tupaia</taxon>
    </lineage>
</organism>
<keyword evidence="9" id="KW-1185">Reference proteome</keyword>
<feature type="region of interest" description="Disordered" evidence="5">
    <location>
        <begin position="37"/>
        <end position="61"/>
    </location>
</feature>
<comment type="subcellular location">
    <subcellularLocation>
        <location evidence="1">Membrane</location>
        <topology evidence="1">Multi-pass membrane protein</topology>
    </subcellularLocation>
</comment>
<feature type="signal peptide" evidence="7">
    <location>
        <begin position="1"/>
        <end position="22"/>
    </location>
</feature>
<evidence type="ECO:0000256" key="4">
    <source>
        <dbReference type="ARBA" id="ARBA00023136"/>
    </source>
</evidence>
<feature type="transmembrane region" description="Helical" evidence="6">
    <location>
        <begin position="153"/>
        <end position="171"/>
    </location>
</feature>
<dbReference type="Pfam" id="PF01124">
    <property type="entry name" value="MAPEG"/>
    <property type="match status" value="1"/>
</dbReference>
<dbReference type="Proteomes" id="UP000011518">
    <property type="component" value="Unassembled WGS sequence"/>
</dbReference>
<protein>
    <submittedName>
        <fullName evidence="8">Microsomal glutathione S-transferase 2</fullName>
    </submittedName>
</protein>
<dbReference type="InterPro" id="IPR001129">
    <property type="entry name" value="Membr-assoc_MAPEG"/>
</dbReference>
<dbReference type="GO" id="GO:0004602">
    <property type="term" value="F:glutathione peroxidase activity"/>
    <property type="evidence" value="ECO:0007669"/>
    <property type="project" value="TreeGrafter"/>
</dbReference>
<feature type="transmembrane region" description="Helical" evidence="6">
    <location>
        <begin position="192"/>
        <end position="213"/>
    </location>
</feature>
<dbReference type="FunCoup" id="L9L289">
    <property type="interactions" value="347"/>
</dbReference>
<dbReference type="InterPro" id="IPR050997">
    <property type="entry name" value="MAPEG"/>
</dbReference>
<dbReference type="InParanoid" id="L9L289"/>
<proteinExistence type="predicted"/>
<dbReference type="PANTHER" id="PTHR10250">
    <property type="entry name" value="MICROSOMAL GLUTATHIONE S-TRANSFERASE"/>
    <property type="match status" value="1"/>
</dbReference>
<keyword evidence="2 6" id="KW-0812">Transmembrane</keyword>
<dbReference type="eggNOG" id="ENOG502S082">
    <property type="taxonomic scope" value="Eukaryota"/>
</dbReference>
<keyword evidence="7" id="KW-0732">Signal</keyword>
<evidence type="ECO:0000256" key="1">
    <source>
        <dbReference type="ARBA" id="ARBA00004141"/>
    </source>
</evidence>
<evidence type="ECO:0000313" key="8">
    <source>
        <dbReference type="EMBL" id="ELW69176.1"/>
    </source>
</evidence>
<keyword evidence="8" id="KW-0808">Transferase</keyword>
<dbReference type="GO" id="GO:0004464">
    <property type="term" value="F:leukotriene-C4 synthase activity"/>
    <property type="evidence" value="ECO:0007669"/>
    <property type="project" value="TreeGrafter"/>
</dbReference>
<dbReference type="AlphaFoldDB" id="L9L289"/>
<keyword evidence="3 6" id="KW-1133">Transmembrane helix</keyword>
<evidence type="ECO:0000313" key="9">
    <source>
        <dbReference type="Proteomes" id="UP000011518"/>
    </source>
</evidence>
<gene>
    <name evidence="8" type="ORF">TREES_T100014585</name>
</gene>
<dbReference type="Gene3D" id="1.20.120.550">
    <property type="entry name" value="Membrane associated eicosanoid/glutathione metabolism-like domain"/>
    <property type="match status" value="1"/>
</dbReference>
<dbReference type="GO" id="GO:0005783">
    <property type="term" value="C:endoplasmic reticulum"/>
    <property type="evidence" value="ECO:0007669"/>
    <property type="project" value="TreeGrafter"/>
</dbReference>
<keyword evidence="4 6" id="KW-0472">Membrane</keyword>
<evidence type="ECO:0000256" key="7">
    <source>
        <dbReference type="SAM" id="SignalP"/>
    </source>
</evidence>
<accession>L9L289</accession>
<dbReference type="SUPFAM" id="SSF161084">
    <property type="entry name" value="MAPEG domain-like"/>
    <property type="match status" value="1"/>
</dbReference>
<evidence type="ECO:0000256" key="6">
    <source>
        <dbReference type="SAM" id="Phobius"/>
    </source>
</evidence>
<reference evidence="9" key="1">
    <citation type="submission" date="2012-07" db="EMBL/GenBank/DDBJ databases">
        <title>Genome of the Chinese tree shrew, a rising model animal genetically related to primates.</title>
        <authorList>
            <person name="Zhang G."/>
            <person name="Fan Y."/>
            <person name="Yao Y."/>
            <person name="Huang Z."/>
        </authorList>
    </citation>
    <scope>NUCLEOTIDE SEQUENCE [LARGE SCALE GENOMIC DNA]</scope>
</reference>
<dbReference type="GO" id="GO:0016020">
    <property type="term" value="C:membrane"/>
    <property type="evidence" value="ECO:0007669"/>
    <property type="project" value="UniProtKB-SubCell"/>
</dbReference>
<dbReference type="GO" id="GO:0004364">
    <property type="term" value="F:glutathione transferase activity"/>
    <property type="evidence" value="ECO:0007669"/>
    <property type="project" value="TreeGrafter"/>
</dbReference>
<dbReference type="STRING" id="246437.L9L289"/>
<dbReference type="EMBL" id="KB320543">
    <property type="protein sequence ID" value="ELW69176.1"/>
    <property type="molecule type" value="Genomic_DNA"/>
</dbReference>
<name>L9L289_TUPCH</name>
<dbReference type="PANTHER" id="PTHR10250:SF13">
    <property type="entry name" value="MICROSOMAL GLUTATHIONE S-TRANSFERASE 2"/>
    <property type="match status" value="1"/>
</dbReference>
<dbReference type="InterPro" id="IPR023352">
    <property type="entry name" value="MAPEG-like_dom_sf"/>
</dbReference>
<evidence type="ECO:0000256" key="2">
    <source>
        <dbReference type="ARBA" id="ARBA00022692"/>
    </source>
</evidence>
<sequence>MAGNSILLAAVSILSACQQSPAALLLHLSQARACQSQPLASQHHGRDPEYRSAPPNQDDSPSTVLVLKLEVPCSGNLPVKDESGSRSSWGFSSKDSLCYYPPCGIDVAPTYLLLTQDPSTLFPSSDLFWESKDCAQEHSPYWEAAYRQGRATALLQTPFFATCLGLVYIYARHQYFWGYAEAPKKRMAGFQLSLSALALLGVLGALGIANSFLDEYLDLDITKKMRRLF</sequence>